<dbReference type="OMA" id="RWGLAAK"/>
<feature type="region of interest" description="Disordered" evidence="1">
    <location>
        <begin position="1"/>
        <end position="21"/>
    </location>
</feature>
<evidence type="ECO:0000256" key="2">
    <source>
        <dbReference type="SAM" id="Phobius"/>
    </source>
</evidence>
<protein>
    <submittedName>
        <fullName evidence="3">Uncharacterized protein</fullName>
    </submittedName>
</protein>
<dbReference type="AlphaFoldDB" id="A0A0A8R1M2"/>
<keyword evidence="2" id="KW-0812">Transmembrane</keyword>
<name>A0A0A8R1M2_9ACTN</name>
<dbReference type="GeneID" id="61221378"/>
<keyword evidence="2" id="KW-0472">Membrane</keyword>
<dbReference type="EMBL" id="LT618793">
    <property type="protein sequence ID" value="SCQ74766.1"/>
    <property type="molecule type" value="Genomic_DNA"/>
</dbReference>
<feature type="compositionally biased region" description="Low complexity" evidence="1">
    <location>
        <begin position="83"/>
        <end position="97"/>
    </location>
</feature>
<dbReference type="RefSeq" id="WP_013161878.1">
    <property type="nucleotide sequence ID" value="NZ_CCYN01000013.1"/>
</dbReference>
<feature type="compositionally biased region" description="Basic residues" evidence="1">
    <location>
        <begin position="8"/>
        <end position="21"/>
    </location>
</feature>
<organism evidence="3 4">
    <name type="scientific">Propionibacterium freudenreichii</name>
    <dbReference type="NCBI Taxonomy" id="1744"/>
    <lineage>
        <taxon>Bacteria</taxon>
        <taxon>Bacillati</taxon>
        <taxon>Actinomycetota</taxon>
        <taxon>Actinomycetes</taxon>
        <taxon>Propionibacteriales</taxon>
        <taxon>Propionibacteriaceae</taxon>
        <taxon>Propionibacterium</taxon>
    </lineage>
</organism>
<proteinExistence type="predicted"/>
<evidence type="ECO:0000256" key="1">
    <source>
        <dbReference type="SAM" id="MobiDB-lite"/>
    </source>
</evidence>
<feature type="transmembrane region" description="Helical" evidence="2">
    <location>
        <begin position="50"/>
        <end position="70"/>
    </location>
</feature>
<accession>A0A0A8R1M2</accession>
<keyword evidence="2" id="KW-1133">Transmembrane helix</keyword>
<feature type="region of interest" description="Disordered" evidence="1">
    <location>
        <begin position="75"/>
        <end position="97"/>
    </location>
</feature>
<evidence type="ECO:0000313" key="4">
    <source>
        <dbReference type="Proteomes" id="UP000250080"/>
    </source>
</evidence>
<reference evidence="3 4" key="1">
    <citation type="submission" date="2016-09" db="EMBL/GenBank/DDBJ databases">
        <authorList>
            <person name="Laine KS P."/>
        </authorList>
    </citation>
    <scope>NUCLEOTIDE SEQUENCE [LARGE SCALE GENOMIC DNA]</scope>
    <source>
        <strain evidence="3">PFRJS-23</strain>
    </source>
</reference>
<gene>
    <name evidence="3" type="ORF">PFR_JS23_270</name>
</gene>
<evidence type="ECO:0000313" key="3">
    <source>
        <dbReference type="EMBL" id="SCQ74766.1"/>
    </source>
</evidence>
<dbReference type="OrthoDB" id="3727810at2"/>
<dbReference type="Proteomes" id="UP000250080">
    <property type="component" value="Chromosome I"/>
</dbReference>
<sequence>MADSARHDARRRAREQRRRKLRHDLHGLVSSSPIAGRTRASAGLLWRAPVWLITLLMAVVLVGVITFGSFRSTGRPAQPAITVSPSASPTPSVSQTPVVAPQTMAPTGEDLADLQAQVAAIENRYGVRVGLAVSGIAPVGAQLDATWTAGSATSGPALGTIDLPIALAVLNLNPVPSNITYLLAKSISGSSLSGDEALYSFLGNGEEAATRTNAVLRAYGDQNTTVATSTARQDVPAFSQTDWPVAPQAQMAGQLWCSSDAWYAVSRMHYFDDDHAYGFGSVVGSYLRTSDGVDDNGNPVVRQMAIIPNANGDRIGVGLVVNGARDKLDDVKAAADAVAGRVYFGAVGFDGGHC</sequence>